<dbReference type="PANTHER" id="PTHR21212">
    <property type="entry name" value="BERNARDINELLI-SEIP CONGENITAL LIPODYSTROPHY 2 HOMOLOG BSCL2 PROTEIN"/>
    <property type="match status" value="1"/>
</dbReference>
<reference evidence="9" key="1">
    <citation type="submission" date="2023-02" db="EMBL/GenBank/DDBJ databases">
        <title>Genome of toxic invasive species Heracleum sosnowskyi carries increased number of genes despite the absence of recent whole-genome duplications.</title>
        <authorList>
            <person name="Schelkunov M."/>
            <person name="Shtratnikova V."/>
            <person name="Makarenko M."/>
            <person name="Klepikova A."/>
            <person name="Omelchenko D."/>
            <person name="Novikova G."/>
            <person name="Obukhova E."/>
            <person name="Bogdanov V."/>
            <person name="Penin A."/>
            <person name="Logacheva M."/>
        </authorList>
    </citation>
    <scope>NUCLEOTIDE SEQUENCE</scope>
    <source>
        <strain evidence="9">Hsosn_3</strain>
        <tissue evidence="9">Leaf</tissue>
    </source>
</reference>
<evidence type="ECO:0000313" key="9">
    <source>
        <dbReference type="EMBL" id="KAK1372814.1"/>
    </source>
</evidence>
<organism evidence="9 10">
    <name type="scientific">Heracleum sosnowskyi</name>
    <dbReference type="NCBI Taxonomy" id="360622"/>
    <lineage>
        <taxon>Eukaryota</taxon>
        <taxon>Viridiplantae</taxon>
        <taxon>Streptophyta</taxon>
        <taxon>Embryophyta</taxon>
        <taxon>Tracheophyta</taxon>
        <taxon>Spermatophyta</taxon>
        <taxon>Magnoliopsida</taxon>
        <taxon>eudicotyledons</taxon>
        <taxon>Gunneridae</taxon>
        <taxon>Pentapetalae</taxon>
        <taxon>asterids</taxon>
        <taxon>campanulids</taxon>
        <taxon>Apiales</taxon>
        <taxon>Apiaceae</taxon>
        <taxon>Apioideae</taxon>
        <taxon>apioid superclade</taxon>
        <taxon>Tordylieae</taxon>
        <taxon>Tordyliinae</taxon>
        <taxon>Heracleum</taxon>
    </lineage>
</organism>
<feature type="compositionally biased region" description="Basic and acidic residues" evidence="7">
    <location>
        <begin position="319"/>
        <end position="343"/>
    </location>
</feature>
<accession>A0AAD8MH98</accession>
<dbReference type="GO" id="GO:0140042">
    <property type="term" value="P:lipid droplet formation"/>
    <property type="evidence" value="ECO:0007669"/>
    <property type="project" value="UniProtKB-ARBA"/>
</dbReference>
<reference evidence="9" key="2">
    <citation type="submission" date="2023-05" db="EMBL/GenBank/DDBJ databases">
        <authorList>
            <person name="Schelkunov M.I."/>
        </authorList>
    </citation>
    <scope>NUCLEOTIDE SEQUENCE</scope>
    <source>
        <strain evidence="9">Hsosn_3</strain>
        <tissue evidence="9">Leaf</tissue>
    </source>
</reference>
<dbReference type="GO" id="GO:0005789">
    <property type="term" value="C:endoplasmic reticulum membrane"/>
    <property type="evidence" value="ECO:0007669"/>
    <property type="project" value="UniProtKB-SubCell"/>
</dbReference>
<evidence type="ECO:0000256" key="3">
    <source>
        <dbReference type="ARBA" id="ARBA00022824"/>
    </source>
</evidence>
<evidence type="ECO:0000256" key="2">
    <source>
        <dbReference type="ARBA" id="ARBA00022692"/>
    </source>
</evidence>
<dbReference type="CDD" id="cd23995">
    <property type="entry name" value="Seipin_BSCL2_like"/>
    <property type="match status" value="1"/>
</dbReference>
<dbReference type="InterPro" id="IPR009617">
    <property type="entry name" value="Seipin"/>
</dbReference>
<evidence type="ECO:0000256" key="8">
    <source>
        <dbReference type="SAM" id="Phobius"/>
    </source>
</evidence>
<keyword evidence="6 8" id="KW-0472">Membrane</keyword>
<evidence type="ECO:0000256" key="7">
    <source>
        <dbReference type="SAM" id="MobiDB-lite"/>
    </source>
</evidence>
<proteinExistence type="predicted"/>
<evidence type="ECO:0000256" key="4">
    <source>
        <dbReference type="ARBA" id="ARBA00022989"/>
    </source>
</evidence>
<dbReference type="AlphaFoldDB" id="A0AAD8MH98"/>
<dbReference type="GO" id="GO:0006629">
    <property type="term" value="P:lipid metabolic process"/>
    <property type="evidence" value="ECO:0007669"/>
    <property type="project" value="UniProtKB-KW"/>
</dbReference>
<evidence type="ECO:0000256" key="1">
    <source>
        <dbReference type="ARBA" id="ARBA00004477"/>
    </source>
</evidence>
<keyword evidence="5" id="KW-0443">Lipid metabolism</keyword>
<comment type="subcellular location">
    <subcellularLocation>
        <location evidence="1">Endoplasmic reticulum membrane</location>
        <topology evidence="1">Multi-pass membrane protein</topology>
    </subcellularLocation>
</comment>
<feature type="region of interest" description="Disordered" evidence="7">
    <location>
        <begin position="1"/>
        <end position="25"/>
    </location>
</feature>
<keyword evidence="3" id="KW-0256">Endoplasmic reticulum</keyword>
<dbReference type="Proteomes" id="UP001237642">
    <property type="component" value="Unassembled WGS sequence"/>
</dbReference>
<feature type="compositionally biased region" description="Low complexity" evidence="7">
    <location>
        <begin position="1"/>
        <end position="10"/>
    </location>
</feature>
<name>A0AAD8MH98_9APIA</name>
<dbReference type="Pfam" id="PF06775">
    <property type="entry name" value="Seipin"/>
    <property type="match status" value="1"/>
</dbReference>
<feature type="transmembrane region" description="Helical" evidence="8">
    <location>
        <begin position="266"/>
        <end position="286"/>
    </location>
</feature>
<comment type="caution">
    <text evidence="9">The sequence shown here is derived from an EMBL/GenBank/DDBJ whole genome shotgun (WGS) entry which is preliminary data.</text>
</comment>
<protein>
    <submittedName>
        <fullName evidence="9">Seipin-1</fullName>
    </submittedName>
</protein>
<feature type="region of interest" description="Disordered" evidence="7">
    <location>
        <begin position="319"/>
        <end position="361"/>
    </location>
</feature>
<evidence type="ECO:0000313" key="10">
    <source>
        <dbReference type="Proteomes" id="UP001237642"/>
    </source>
</evidence>
<keyword evidence="4 8" id="KW-1133">Transmembrane helix</keyword>
<dbReference type="PANTHER" id="PTHR21212:SF5">
    <property type="entry name" value="SEIPIN-1"/>
    <property type="match status" value="1"/>
</dbReference>
<sequence>MAKSSSSSDSNNEQETTLEKPPPQTSLTTLLKQESQLIYSLFSSLDILAGGILRKVAAGLLGAAYVCFVLFVVMIVAVILGVGLVGLWVEEPVCVREKVLFDYSQVNPSATLAVGDYKGGLNDMVMREVPVGQTYSVDLVLVMPESDYNLQVGMFQLVAEAVSTNGHLIDRSSQPCMLRFRSLPVRLVRTCLFSVPLIIGIRFETQKITIPILRHKEGYPRTEAIKITIIPRAGTLFLPQLYDAEIIMNSELPWKKELVHSWKWTLYVWTSVYMYIMLLIVLGCWFRPLIFPAITASYSREEEDRDTTTEVRRERPLLTKEGREVSETMRKWKESRNKRKEMLLHGVAPETEGSSASSISVLTTDGNSQVQGIDGH</sequence>
<feature type="transmembrane region" description="Helical" evidence="8">
    <location>
        <begin position="63"/>
        <end position="89"/>
    </location>
</feature>
<evidence type="ECO:0000256" key="5">
    <source>
        <dbReference type="ARBA" id="ARBA00023098"/>
    </source>
</evidence>
<keyword evidence="2 8" id="KW-0812">Transmembrane</keyword>
<feature type="compositionally biased region" description="Polar residues" evidence="7">
    <location>
        <begin position="352"/>
        <end position="361"/>
    </location>
</feature>
<evidence type="ECO:0000256" key="6">
    <source>
        <dbReference type="ARBA" id="ARBA00023136"/>
    </source>
</evidence>
<gene>
    <name evidence="9" type="ORF">POM88_029007</name>
</gene>
<keyword evidence="10" id="KW-1185">Reference proteome</keyword>
<dbReference type="EMBL" id="JAUIZM010000007">
    <property type="protein sequence ID" value="KAK1372814.1"/>
    <property type="molecule type" value="Genomic_DNA"/>
</dbReference>